<organism evidence="1 2">
    <name type="scientific">Maritalea myrionectae</name>
    <dbReference type="NCBI Taxonomy" id="454601"/>
    <lineage>
        <taxon>Bacteria</taxon>
        <taxon>Pseudomonadati</taxon>
        <taxon>Pseudomonadota</taxon>
        <taxon>Alphaproteobacteria</taxon>
        <taxon>Hyphomicrobiales</taxon>
        <taxon>Devosiaceae</taxon>
        <taxon>Maritalea</taxon>
    </lineage>
</organism>
<dbReference type="Proteomes" id="UP000258927">
    <property type="component" value="Chromosome"/>
</dbReference>
<dbReference type="AlphaFoldDB" id="A0A2R4MA15"/>
<protein>
    <submittedName>
        <fullName evidence="1">Uncharacterized protein</fullName>
    </submittedName>
</protein>
<dbReference type="EMBL" id="CP021330">
    <property type="protein sequence ID" value="AVX02823.1"/>
    <property type="molecule type" value="Genomic_DNA"/>
</dbReference>
<sequence length="49" mass="5311">MGKVDKGSKGCLTMIVIISEVLKYEVAITETIICQKTNKVLPDGGEPLF</sequence>
<evidence type="ECO:0000313" key="2">
    <source>
        <dbReference type="Proteomes" id="UP000258927"/>
    </source>
</evidence>
<reference evidence="1 2" key="1">
    <citation type="submission" date="2017-05" db="EMBL/GenBank/DDBJ databases">
        <title>Genome Analysis of Maritalea myrionectae HL2708#5.</title>
        <authorList>
            <consortium name="Cotde Inc.-PKNU"/>
            <person name="Jang D."/>
            <person name="Oh H.-M."/>
        </authorList>
    </citation>
    <scope>NUCLEOTIDE SEQUENCE [LARGE SCALE GENOMIC DNA]</scope>
    <source>
        <strain evidence="1 2">HL2708#5</strain>
    </source>
</reference>
<dbReference type="STRING" id="1122213.GCA_000423365_02988"/>
<dbReference type="KEGG" id="mmyr:MXMO3_00275"/>
<evidence type="ECO:0000313" key="1">
    <source>
        <dbReference type="EMBL" id="AVX02823.1"/>
    </source>
</evidence>
<name>A0A2R4MA15_9HYPH</name>
<gene>
    <name evidence="1" type="ORF">MXMO3_00275</name>
</gene>
<accession>A0A2R4MA15</accession>
<proteinExistence type="predicted"/>
<keyword evidence="2" id="KW-1185">Reference proteome</keyword>